<comment type="caution">
    <text evidence="2">The sequence shown here is derived from an EMBL/GenBank/DDBJ whole genome shotgun (WGS) entry which is preliminary data.</text>
</comment>
<keyword evidence="3" id="KW-1185">Reference proteome</keyword>
<dbReference type="PROSITE" id="PS50878">
    <property type="entry name" value="RT_POL"/>
    <property type="match status" value="1"/>
</dbReference>
<feature type="domain" description="Reverse transcriptase" evidence="1">
    <location>
        <begin position="1"/>
        <end position="66"/>
    </location>
</feature>
<evidence type="ECO:0000313" key="2">
    <source>
        <dbReference type="EMBL" id="KAL0009860.1"/>
    </source>
</evidence>
<dbReference type="SUPFAM" id="SSF56672">
    <property type="entry name" value="DNA/RNA polymerases"/>
    <property type="match status" value="1"/>
</dbReference>
<evidence type="ECO:0000313" key="3">
    <source>
        <dbReference type="Proteomes" id="UP001459277"/>
    </source>
</evidence>
<sequence length="136" mass="15256">MVMLFQPLLTNALIYVDDILMFSKDAESHEKLLTEYYNIVKSQGIMLSEKKMIIGKSSIDFLGVSISDEGNVNAIITVKERVSDVSSPSFPWKAMLLALVQESHLDLKGMGNLGFDWGIFFCDNEDSHALFDCKVL</sequence>
<dbReference type="InterPro" id="IPR000477">
    <property type="entry name" value="RT_dom"/>
</dbReference>
<accession>A0AAW2DKK2</accession>
<dbReference type="Pfam" id="PF00078">
    <property type="entry name" value="RVT_1"/>
    <property type="match status" value="1"/>
</dbReference>
<dbReference type="EMBL" id="JAZDWU010000002">
    <property type="protein sequence ID" value="KAL0009860.1"/>
    <property type="molecule type" value="Genomic_DNA"/>
</dbReference>
<dbReference type="InterPro" id="IPR043502">
    <property type="entry name" value="DNA/RNA_pol_sf"/>
</dbReference>
<evidence type="ECO:0000259" key="1">
    <source>
        <dbReference type="PROSITE" id="PS50878"/>
    </source>
</evidence>
<organism evidence="2 3">
    <name type="scientific">Lithocarpus litseifolius</name>
    <dbReference type="NCBI Taxonomy" id="425828"/>
    <lineage>
        <taxon>Eukaryota</taxon>
        <taxon>Viridiplantae</taxon>
        <taxon>Streptophyta</taxon>
        <taxon>Embryophyta</taxon>
        <taxon>Tracheophyta</taxon>
        <taxon>Spermatophyta</taxon>
        <taxon>Magnoliopsida</taxon>
        <taxon>eudicotyledons</taxon>
        <taxon>Gunneridae</taxon>
        <taxon>Pentapetalae</taxon>
        <taxon>rosids</taxon>
        <taxon>fabids</taxon>
        <taxon>Fagales</taxon>
        <taxon>Fagaceae</taxon>
        <taxon>Lithocarpus</taxon>
    </lineage>
</organism>
<reference evidence="2 3" key="1">
    <citation type="submission" date="2024-01" db="EMBL/GenBank/DDBJ databases">
        <title>A telomere-to-telomere, gap-free genome of sweet tea (Lithocarpus litseifolius).</title>
        <authorList>
            <person name="Zhou J."/>
        </authorList>
    </citation>
    <scope>NUCLEOTIDE SEQUENCE [LARGE SCALE GENOMIC DNA]</scope>
    <source>
        <strain evidence="2">Zhou-2022a</strain>
        <tissue evidence="2">Leaf</tissue>
    </source>
</reference>
<dbReference type="Gene3D" id="3.30.70.270">
    <property type="match status" value="1"/>
</dbReference>
<protein>
    <recommendedName>
        <fullName evidence="1">Reverse transcriptase domain-containing protein</fullName>
    </recommendedName>
</protein>
<dbReference type="AlphaFoldDB" id="A0AAW2DKK2"/>
<gene>
    <name evidence="2" type="ORF">SO802_004968</name>
</gene>
<name>A0AAW2DKK2_9ROSI</name>
<dbReference type="Proteomes" id="UP001459277">
    <property type="component" value="Unassembled WGS sequence"/>
</dbReference>
<dbReference type="InterPro" id="IPR043128">
    <property type="entry name" value="Rev_trsase/Diguanyl_cyclase"/>
</dbReference>
<proteinExistence type="predicted"/>